<dbReference type="Pfam" id="PF04357">
    <property type="entry name" value="TamB"/>
    <property type="match status" value="1"/>
</dbReference>
<evidence type="ECO:0000256" key="3">
    <source>
        <dbReference type="ARBA" id="ARBA00022989"/>
    </source>
</evidence>
<feature type="transmembrane region" description="Helical" evidence="6">
    <location>
        <begin position="35"/>
        <end position="58"/>
    </location>
</feature>
<evidence type="ECO:0000313" key="8">
    <source>
        <dbReference type="EMBL" id="EGJ31434.1"/>
    </source>
</evidence>
<dbReference type="InterPro" id="IPR053022">
    <property type="entry name" value="Chloroplast_translocon_comp"/>
</dbReference>
<gene>
    <name evidence="8" type="ORF">LYNGBM3L_38760</name>
</gene>
<evidence type="ECO:0000256" key="6">
    <source>
        <dbReference type="SAM" id="Phobius"/>
    </source>
</evidence>
<dbReference type="Proteomes" id="UP000003959">
    <property type="component" value="Unassembled WGS sequence"/>
</dbReference>
<evidence type="ECO:0000313" key="9">
    <source>
        <dbReference type="Proteomes" id="UP000003959"/>
    </source>
</evidence>
<sequence length="2012" mass="215601">MSNSPNPGNLPEPTPENTPEPTVSRGFWQRLLRPVFMLMVMILVSGIGGGSLFAWYFIQKQLAPTVEKNLSSFLNRKVNVGPVEGFSLNGVRFGSSQIPATPTDPDHLFTEAVKVSYNPVKLLFTRTLELDVTLVEPNIYVEQDKDLNWVSTAFTQTAQDSAFKVDPKVVRWRDADVVVVPRSEVGIKQPPMRFTEVRGKSKFIDGGELIRFDVNSQPLSGGNLKVKGDYRLSQEETDLHLDVDNVSAAEVSKVLLIPLKLQGGKLGGNLRIQRNNAEQPWQYWGTINFSDTIARLEPLPQLFTESNGKLSFRGSQIWLNNITTRFGQVPAQIGGMLDIESGYKLRVKSEPVEIQQYAQTFGIKELPVKTLGKAQATFQVTGAIDNPIVIGEAFTTTPATLDQVKFSSITADFSVINTELAIRNLQAKPTVGGLVTGKGDIKFMDQGGAVFDLKAVNVPANAIAKQYGFNLPIPLGRVYGRTQIFSPLDKPENFRATGYANLPMGDGVLRATNVQVGGGRWQGLVEAKNISVAPIIKTLPAPSLPPQFSGPFNGQFNLSGRLDSFQPETLRASGYGSVTVDAGTLRATKVKLINGGFSTLVQASDIPLEALAPVPSEFKGPISGELTISGNVLSLSPSTITANGSGSLDLAAGTIKADAIAIAKGKFQAQVVASNLKLGRLAPIPPQFNGPASGEFTISGNVDSVSPSTITASGSGSLDVAGGTIKADAVDIANGNFQAQVVASNLQLGRLGPIPPQFNGPASGEFTISGNVDSVSPSTITASGSGSLDVAGGTIKADAVDIAKGNFKAQVVASNVKLGRLGPIPSQFDGPASGEFTISGNLDSVSPSTITASGSGTLDVEGGRIQASQIDIANGNFQAKVQTSNLDLGALAPVPPQFNGPVSGNVTVSGNLNNLTIDAIQGKGSGQLNVAGGQLLGTAEFSNGKFQGVFQPTNLQLWEINPDLRGRLNGSVNISAPLLLTPDKALSAIQAKGKLNFSKGISVLERSLATSFDWNGQRLEIKEATAEGFNANGFVNLNPGSQGLQAIKTFDFQVQAENLNLQRLPADLPYALNLGGLVGFNGRIAGTPQAPTINGDLRLRYFFAGPLEFESLLTGRVSIAPKSGVNLQLAGNQEKLEVVLDPNYQPVSFLVQYQDKTASGIRSGDELQMTVENLPINTIKSLALSSGMVDGQNLEPWLSKPLAGDICGNMALNLKTFGSSGKIEIANPIFDNLRGDMLEGFFQYQQGTMTLTDGLFEKGDSQYLFAANVTPTPNGPEFNGELQAKLGEIQDVLTTLQLFEITDLGRGFQTPVYGTAADLAVSGVGNSQNGLKKPLRRMSEIVKLLNRQRQQRQESFLLPELTELNGAFTGSISLVGSVKDGIRAEFNFQGENWQWGSYKAETIIAQGNFAEGVLNLLPVRIQSGQSLATLSGSISELGPSGQLRLKKVPVSLIREVFRFPSSVGYGGFVDATADFYGSLSNPQARGAISVVDASLNQTPLESIKGSFSYKNARLNVFAQSFLTKESEPLTVNAKIPYKLPFAEVEPENRQVSVQLKVENEGLARLNMLTNQQIAWVDGKGQVDLDISGTFDQDQDWLQQLEQLTVVGNINVEDATIAAQALPEPLTEVNGKIRFNFNRMEIVDSLQGNFGGGKLVAVGNLPLRDLPRALENPLTVDLNQLAINLKGIYSGGVKGKTIITGTLFNPRIGGYIELFDGRVPISESQTAPSGSSGSAGEELIEFNNLQLTLGKNILVRQLPVLDFLASGTLLINGDMSDIRPEGTIQLLRGQVNLFTTQFRLDKNYNNNARFVATLGRDPELDVQMVASVIESRKQPITSETFANEISDRPTNFGTTETIRVQAKVKGLASQLFDRVELNSMPKRSEGEIVALLGGGFVDTLGRGNSTLGLANLAGSALLSNVSNLIGDAAGLDEFRLFPTTVTDDNRRTDRLELGAEAGINITNNLSFSLLKVLTTDQPIQYNLRYRVNEEILLRGATDFSDDTKITVEYENRF</sequence>
<organism evidence="8 9">
    <name type="scientific">Moorena producens 3L</name>
    <dbReference type="NCBI Taxonomy" id="489825"/>
    <lineage>
        <taxon>Bacteria</taxon>
        <taxon>Bacillati</taxon>
        <taxon>Cyanobacteriota</taxon>
        <taxon>Cyanophyceae</taxon>
        <taxon>Coleofasciculales</taxon>
        <taxon>Coleofasciculaceae</taxon>
        <taxon>Moorena</taxon>
    </lineage>
</organism>
<keyword evidence="2 6" id="KW-0812">Transmembrane</keyword>
<accession>F4XV86</accession>
<name>F4XV86_9CYAN</name>
<evidence type="ECO:0000256" key="5">
    <source>
        <dbReference type="SAM" id="MobiDB-lite"/>
    </source>
</evidence>
<evidence type="ECO:0000256" key="1">
    <source>
        <dbReference type="ARBA" id="ARBA00004167"/>
    </source>
</evidence>
<reference evidence="9" key="1">
    <citation type="journal article" date="2011" name="Proc. Natl. Acad. Sci. U.S.A.">
        <title>Genomic insights into the physiology and ecology of the marine filamentous cyanobacterium Lyngbya majuscula.</title>
        <authorList>
            <person name="Jones A.C."/>
            <person name="Monroe E.A."/>
            <person name="Podell S."/>
            <person name="Hess W.R."/>
            <person name="Klages S."/>
            <person name="Esquenazi E."/>
            <person name="Niessen S."/>
            <person name="Hoover H."/>
            <person name="Rothmann M."/>
            <person name="Lasken R.S."/>
            <person name="Yates J.R.III."/>
            <person name="Reinhardt R."/>
            <person name="Kube M."/>
            <person name="Burkart M.D."/>
            <person name="Allen E.E."/>
            <person name="Dorrestein P.C."/>
            <person name="Gerwick W.H."/>
            <person name="Gerwick L."/>
        </authorList>
    </citation>
    <scope>NUCLEOTIDE SEQUENCE [LARGE SCALE GENOMIC DNA]</scope>
    <source>
        <strain evidence="9">3L</strain>
    </source>
</reference>
<proteinExistence type="predicted"/>
<dbReference type="eggNOG" id="COG2911">
    <property type="taxonomic scope" value="Bacteria"/>
</dbReference>
<dbReference type="EMBL" id="GL890939">
    <property type="protein sequence ID" value="EGJ31434.1"/>
    <property type="molecule type" value="Genomic_DNA"/>
</dbReference>
<protein>
    <recommendedName>
        <fullName evidence="7">Translocation and assembly module TamB C-terminal domain-containing protein</fullName>
    </recommendedName>
</protein>
<feature type="domain" description="Translocation and assembly module TamB C-terminal" evidence="7">
    <location>
        <begin position="1644"/>
        <end position="2012"/>
    </location>
</feature>
<feature type="region of interest" description="Disordered" evidence="5">
    <location>
        <begin position="1"/>
        <end position="23"/>
    </location>
</feature>
<keyword evidence="3 6" id="KW-1133">Transmembrane helix</keyword>
<evidence type="ECO:0000256" key="2">
    <source>
        <dbReference type="ARBA" id="ARBA00022692"/>
    </source>
</evidence>
<dbReference type="RefSeq" id="WP_008186814.1">
    <property type="nucleotide sequence ID" value="NZ_GL890939.1"/>
</dbReference>
<evidence type="ECO:0000256" key="4">
    <source>
        <dbReference type="ARBA" id="ARBA00023136"/>
    </source>
</evidence>
<dbReference type="InterPro" id="IPR007452">
    <property type="entry name" value="TamB_C"/>
</dbReference>
<keyword evidence="4 6" id="KW-0472">Membrane</keyword>
<evidence type="ECO:0000259" key="7">
    <source>
        <dbReference type="Pfam" id="PF04357"/>
    </source>
</evidence>
<dbReference type="GO" id="GO:0009306">
    <property type="term" value="P:protein secretion"/>
    <property type="evidence" value="ECO:0007669"/>
    <property type="project" value="InterPro"/>
</dbReference>
<dbReference type="GO" id="GO:0005886">
    <property type="term" value="C:plasma membrane"/>
    <property type="evidence" value="ECO:0007669"/>
    <property type="project" value="InterPro"/>
</dbReference>
<dbReference type="PANTHER" id="PTHR34457:SF3">
    <property type="entry name" value="PROTEIN TIC236, CHLOROPLASTIC"/>
    <property type="match status" value="1"/>
</dbReference>
<dbReference type="HOGENOM" id="CLU_001223_0_0_3"/>
<feature type="compositionally biased region" description="Pro residues" evidence="5">
    <location>
        <begin position="8"/>
        <end position="18"/>
    </location>
</feature>
<dbReference type="PANTHER" id="PTHR34457">
    <property type="entry name" value="EMBRYO DEFECTIVE 2410"/>
    <property type="match status" value="1"/>
</dbReference>
<keyword evidence="9" id="KW-1185">Reference proteome</keyword>
<comment type="subcellular location">
    <subcellularLocation>
        <location evidence="1">Membrane</location>
        <topology evidence="1">Single-pass membrane protein</topology>
    </subcellularLocation>
</comment>